<evidence type="ECO:0000256" key="3">
    <source>
        <dbReference type="ARBA" id="ARBA00022692"/>
    </source>
</evidence>
<proteinExistence type="inferred from homology"/>
<comment type="subcellular location">
    <subcellularLocation>
        <location evidence="1">Membrane</location>
        <topology evidence="1">Multi-pass membrane protein</topology>
    </subcellularLocation>
</comment>
<dbReference type="OrthoDB" id="9805239at2"/>
<feature type="transmembrane region" description="Helical" evidence="6">
    <location>
        <begin position="98"/>
        <end position="117"/>
    </location>
</feature>
<dbReference type="Pfam" id="PF00892">
    <property type="entry name" value="EamA"/>
    <property type="match status" value="2"/>
</dbReference>
<evidence type="ECO:0000256" key="5">
    <source>
        <dbReference type="ARBA" id="ARBA00023136"/>
    </source>
</evidence>
<dbReference type="Gene3D" id="1.10.3730.20">
    <property type="match status" value="1"/>
</dbReference>
<evidence type="ECO:0000259" key="7">
    <source>
        <dbReference type="Pfam" id="PF00892"/>
    </source>
</evidence>
<name>A0A1H0EFY6_9FIRM</name>
<feature type="transmembrane region" description="Helical" evidence="6">
    <location>
        <begin position="249"/>
        <end position="268"/>
    </location>
</feature>
<evidence type="ECO:0000313" key="8">
    <source>
        <dbReference type="EMBL" id="SDN81248.1"/>
    </source>
</evidence>
<feature type="transmembrane region" description="Helical" evidence="6">
    <location>
        <begin position="154"/>
        <end position="172"/>
    </location>
</feature>
<keyword evidence="3 6" id="KW-0812">Transmembrane</keyword>
<keyword evidence="4 6" id="KW-1133">Transmembrane helix</keyword>
<dbReference type="InterPro" id="IPR037185">
    <property type="entry name" value="EmrE-like"/>
</dbReference>
<dbReference type="GO" id="GO:0016020">
    <property type="term" value="C:membrane"/>
    <property type="evidence" value="ECO:0007669"/>
    <property type="project" value="UniProtKB-SubCell"/>
</dbReference>
<gene>
    <name evidence="8" type="ORF">SAMN05192585_13316</name>
</gene>
<dbReference type="Proteomes" id="UP000199182">
    <property type="component" value="Unassembled WGS sequence"/>
</dbReference>
<evidence type="ECO:0000313" key="9">
    <source>
        <dbReference type="Proteomes" id="UP000199182"/>
    </source>
</evidence>
<reference evidence="8 9" key="1">
    <citation type="submission" date="2016-10" db="EMBL/GenBank/DDBJ databases">
        <authorList>
            <person name="de Groot N.N."/>
        </authorList>
    </citation>
    <scope>NUCLEOTIDE SEQUENCE [LARGE SCALE GENOMIC DNA]</scope>
    <source>
        <strain evidence="8 9">CGMCC 1.5012</strain>
    </source>
</reference>
<evidence type="ECO:0000256" key="6">
    <source>
        <dbReference type="SAM" id="Phobius"/>
    </source>
</evidence>
<comment type="similarity">
    <text evidence="2">Belongs to the EamA transporter family.</text>
</comment>
<feature type="transmembrane region" description="Helical" evidence="6">
    <location>
        <begin position="184"/>
        <end position="205"/>
    </location>
</feature>
<dbReference type="AlphaFoldDB" id="A0A1H0EFY6"/>
<dbReference type="PANTHER" id="PTHR32322">
    <property type="entry name" value="INNER MEMBRANE TRANSPORTER"/>
    <property type="match status" value="1"/>
</dbReference>
<feature type="domain" description="EamA" evidence="7">
    <location>
        <begin position="9"/>
        <end position="138"/>
    </location>
</feature>
<feature type="transmembrane region" description="Helical" evidence="6">
    <location>
        <begin position="124"/>
        <end position="142"/>
    </location>
</feature>
<accession>A0A1H0EFY6</accession>
<organism evidence="8 9">
    <name type="scientific">Acetanaerobacterium elongatum</name>
    <dbReference type="NCBI Taxonomy" id="258515"/>
    <lineage>
        <taxon>Bacteria</taxon>
        <taxon>Bacillati</taxon>
        <taxon>Bacillota</taxon>
        <taxon>Clostridia</taxon>
        <taxon>Eubacteriales</taxon>
        <taxon>Oscillospiraceae</taxon>
        <taxon>Acetanaerobacterium</taxon>
    </lineage>
</organism>
<dbReference type="InterPro" id="IPR050638">
    <property type="entry name" value="AA-Vitamin_Transporters"/>
</dbReference>
<dbReference type="EMBL" id="FNID01000033">
    <property type="protein sequence ID" value="SDN81248.1"/>
    <property type="molecule type" value="Genomic_DNA"/>
</dbReference>
<dbReference type="STRING" id="258515.SAMN05192585_13316"/>
<feature type="domain" description="EamA" evidence="7">
    <location>
        <begin position="151"/>
        <end position="291"/>
    </location>
</feature>
<dbReference type="InterPro" id="IPR000620">
    <property type="entry name" value="EamA_dom"/>
</dbReference>
<dbReference type="PANTHER" id="PTHR32322:SF9">
    <property type="entry name" value="AMINO-ACID METABOLITE EFFLUX PUMP-RELATED"/>
    <property type="match status" value="1"/>
</dbReference>
<feature type="transmembrane region" description="Helical" evidence="6">
    <location>
        <begin position="65"/>
        <end position="86"/>
    </location>
</feature>
<feature type="transmembrane region" description="Helical" evidence="6">
    <location>
        <begin position="274"/>
        <end position="292"/>
    </location>
</feature>
<sequence length="307" mass="33914">MQGKAIAPLLILPVIWGGYYVALNASVAHMSLFSVGIVIRFVTMIFLTIIILAKKQFGTLKDIRYVWPRLLLIGTLGFLLDATAFLGLTLCPAGIGTVLLKSDILFVNLISVVVYKYHFSKKDWLYTLVMLAGVVLVLGIDFGNMKLGGAGNLFFLLSALFVSINAFVIKSVQHDKRNPVSDNVVAYYNNFITMIYFTIFASFTGQIGQLQKLGENHYVTVALLLGSVGQTLVYIVYYNNLRKYEVWLVKVFLLLMPIVVTFLSYFLFGETMKLSQLVGMVVVLGGAAGIIVEQGKAKVKPAKAKVE</sequence>
<keyword evidence="5 6" id="KW-0472">Membrane</keyword>
<feature type="transmembrane region" description="Helical" evidence="6">
    <location>
        <begin position="217"/>
        <end position="237"/>
    </location>
</feature>
<keyword evidence="9" id="KW-1185">Reference proteome</keyword>
<evidence type="ECO:0000256" key="2">
    <source>
        <dbReference type="ARBA" id="ARBA00007362"/>
    </source>
</evidence>
<dbReference type="SUPFAM" id="SSF103481">
    <property type="entry name" value="Multidrug resistance efflux transporter EmrE"/>
    <property type="match status" value="2"/>
</dbReference>
<protein>
    <submittedName>
        <fullName evidence="8">Permease of the drug/metabolite transporter (DMT) superfamily</fullName>
    </submittedName>
</protein>
<feature type="transmembrane region" description="Helical" evidence="6">
    <location>
        <begin position="27"/>
        <end position="53"/>
    </location>
</feature>
<evidence type="ECO:0000256" key="1">
    <source>
        <dbReference type="ARBA" id="ARBA00004141"/>
    </source>
</evidence>
<evidence type="ECO:0000256" key="4">
    <source>
        <dbReference type="ARBA" id="ARBA00022989"/>
    </source>
</evidence>
<dbReference type="RefSeq" id="WP_092642252.1">
    <property type="nucleotide sequence ID" value="NZ_FNID01000033.1"/>
</dbReference>